<dbReference type="Pfam" id="PF00328">
    <property type="entry name" value="His_Phos_2"/>
    <property type="match status" value="1"/>
</dbReference>
<gene>
    <name evidence="3" type="ORF">HPBE_LOCUS4154</name>
</gene>
<dbReference type="Proteomes" id="UP000050761">
    <property type="component" value="Unassembled WGS sequence"/>
</dbReference>
<feature type="chain" id="PRO_5044596517" evidence="2">
    <location>
        <begin position="22"/>
        <end position="472"/>
    </location>
</feature>
<evidence type="ECO:0000256" key="2">
    <source>
        <dbReference type="SAM" id="SignalP"/>
    </source>
</evidence>
<dbReference type="PANTHER" id="PTHR11567">
    <property type="entry name" value="ACID PHOSPHATASE-RELATED"/>
    <property type="match status" value="1"/>
</dbReference>
<dbReference type="InterPro" id="IPR050645">
    <property type="entry name" value="Histidine_acid_phosphatase"/>
</dbReference>
<dbReference type="CDD" id="cd07061">
    <property type="entry name" value="HP_HAP_like"/>
    <property type="match status" value="1"/>
</dbReference>
<dbReference type="OrthoDB" id="10262962at2759"/>
<dbReference type="EMBL" id="UZAH01025278">
    <property type="protein sequence ID" value="VDO60233.1"/>
    <property type="molecule type" value="Genomic_DNA"/>
</dbReference>
<reference evidence="5" key="2">
    <citation type="submission" date="2019-09" db="UniProtKB">
        <authorList>
            <consortium name="WormBaseParasite"/>
        </authorList>
    </citation>
    <scope>IDENTIFICATION</scope>
</reference>
<protein>
    <submittedName>
        <fullName evidence="5">2,3-bisphosphoglycerate 3-phosphatase</fullName>
    </submittedName>
</protein>
<evidence type="ECO:0000256" key="1">
    <source>
        <dbReference type="ARBA" id="ARBA00005375"/>
    </source>
</evidence>
<dbReference type="Gene3D" id="3.40.50.1240">
    <property type="entry name" value="Phosphoglycerate mutase-like"/>
    <property type="match status" value="1"/>
</dbReference>
<dbReference type="PANTHER" id="PTHR11567:SF187">
    <property type="entry name" value="2,3-BISPHOSPHOGLYCERATE 3-PHOSPHATASE"/>
    <property type="match status" value="1"/>
</dbReference>
<comment type="similarity">
    <text evidence="1">Belongs to the histidine acid phosphatase family.</text>
</comment>
<dbReference type="InterPro" id="IPR029033">
    <property type="entry name" value="His_PPase_superfam"/>
</dbReference>
<evidence type="ECO:0000313" key="5">
    <source>
        <dbReference type="WBParaSite" id="HPBE_0000415301-mRNA-1"/>
    </source>
</evidence>
<name>A0A3P7Y5C4_HELPZ</name>
<evidence type="ECO:0000313" key="3">
    <source>
        <dbReference type="EMBL" id="VDO60233.1"/>
    </source>
</evidence>
<reference evidence="3 4" key="1">
    <citation type="submission" date="2018-11" db="EMBL/GenBank/DDBJ databases">
        <authorList>
            <consortium name="Pathogen Informatics"/>
        </authorList>
    </citation>
    <scope>NUCLEOTIDE SEQUENCE [LARGE SCALE GENOMIC DNA]</scope>
</reference>
<proteinExistence type="inferred from homology"/>
<keyword evidence="4" id="KW-1185">Reference proteome</keyword>
<feature type="signal peptide" evidence="2">
    <location>
        <begin position="1"/>
        <end position="21"/>
    </location>
</feature>
<accession>A0A3P7Y5C4</accession>
<keyword evidence="2" id="KW-0732">Signal</keyword>
<organism evidence="3">
    <name type="scientific">Heligmosomoides polygyrus</name>
    <name type="common">Parasitic roundworm</name>
    <dbReference type="NCBI Taxonomy" id="6339"/>
    <lineage>
        <taxon>Eukaryota</taxon>
        <taxon>Metazoa</taxon>
        <taxon>Ecdysozoa</taxon>
        <taxon>Nematoda</taxon>
        <taxon>Chromadorea</taxon>
        <taxon>Rhabditida</taxon>
        <taxon>Rhabditina</taxon>
        <taxon>Rhabditomorpha</taxon>
        <taxon>Strongyloidea</taxon>
        <taxon>Heligmosomidae</taxon>
        <taxon>Heligmosomoides</taxon>
    </lineage>
</organism>
<dbReference type="WBParaSite" id="HPBE_0000415301-mRNA-1">
    <property type="protein sequence ID" value="HPBE_0000415301-mRNA-1"/>
    <property type="gene ID" value="HPBE_0000415301"/>
</dbReference>
<dbReference type="InterPro" id="IPR000560">
    <property type="entry name" value="His_Pase_clade-2"/>
</dbReference>
<dbReference type="SUPFAM" id="SSF53254">
    <property type="entry name" value="Phosphoglycerate mutase-like"/>
    <property type="match status" value="1"/>
</dbReference>
<dbReference type="GO" id="GO:0016791">
    <property type="term" value="F:phosphatase activity"/>
    <property type="evidence" value="ECO:0007669"/>
    <property type="project" value="UniProtKB-ARBA"/>
</dbReference>
<evidence type="ECO:0000313" key="4">
    <source>
        <dbReference type="Proteomes" id="UP000050761"/>
    </source>
</evidence>
<dbReference type="AlphaFoldDB" id="A0A3P7Y5C4"/>
<sequence length="472" mass="53585">MCGQLSTRWFLILCCFGCVLADKLGPKKIALVKESVPSPPLEYHGIPAEWTEMCEFLEREWRGEEGAIDDERFRLRGVAIAFRHGERSPIHADASVAGCVASREEDRRDFEAYRKLVESDDFAYFLRTDAKFAKFSKIPSSSVCAVGQMTAEGALQHVKLGKYMREKYAGSNIFSPDSRLDLSVTASQYNRTFQSAIAFTSSFLFPSKTFVPQILIQASNFTYLCMNRNCQCEKSPKWRSQYENELLSYFTERSPEEFRRTAELLRTHSAFSRAHDPFQIIDVALGRYVCRRKPLPCFGKAGCLSYEFLSQLVNETTIRGKVMFDEGERYIAQKLQLVEGHGVLYHLAETVAKLRKFPHTNSIQIFSGHDVTIAPLLRTLNVPLVDPPHYLSHLVVEVGAFFQFYEQVDSASAKDSILLRFIYNGVDVTRYVSFCEDSPNNGGLCAGDRLESFVRHEIFQALEAKSLSEVCN</sequence>